<sequence length="335" mass="37956">MHLWNNISLHDPWWLLLLTLIPLIIWYRRRKGTPDVIVAMDVPVLYGKVRDSWRVVVFRFVEPLFWIAMAALIVAMARPQRENDEEKIKGEGIDIFLVMDLSSSMLSRDFDPDRLSVSKQVAADFITHRTYDRIGLAVFAAECYTQCPLTHDHEVLVDYLKQLQCGQLEDGTAIGMGLAAAVNRLKDSDAKSKVVLLLTDGVNNAGYIRPATAADLAKQFNIKVYTIGIGSYGQALSPVRRNADGQYQFGYTNVEIDETLLKQIADQTGGKYYRATSAEALQQVYAEIDQLEKTQVEITVFKRYQELYHVPLIFGLALLALLFISRATFLRTLPY</sequence>
<feature type="transmembrane region" description="Helical" evidence="5">
    <location>
        <begin position="12"/>
        <end position="27"/>
    </location>
</feature>
<dbReference type="SMART" id="SM00327">
    <property type="entry name" value="VWA"/>
    <property type="match status" value="1"/>
</dbReference>
<dbReference type="PANTHER" id="PTHR22550">
    <property type="entry name" value="SPORE GERMINATION PROTEIN"/>
    <property type="match status" value="1"/>
</dbReference>
<dbReference type="InterPro" id="IPR002035">
    <property type="entry name" value="VWF_A"/>
</dbReference>
<dbReference type="Pfam" id="PF00092">
    <property type="entry name" value="VWA"/>
    <property type="match status" value="1"/>
</dbReference>
<keyword evidence="1" id="KW-1003">Cell membrane</keyword>
<dbReference type="InterPro" id="IPR033881">
    <property type="entry name" value="vWA_BatA_type"/>
</dbReference>
<comment type="caution">
    <text evidence="7">The sequence shown here is derived from an EMBL/GenBank/DDBJ whole genome shotgun (WGS) entry which is preliminary data.</text>
</comment>
<evidence type="ECO:0000313" key="7">
    <source>
        <dbReference type="EMBL" id="MBK9984788.1"/>
    </source>
</evidence>
<gene>
    <name evidence="7" type="ORF">IPP15_20900</name>
</gene>
<dbReference type="AlphaFoldDB" id="A0A9D7SZG2"/>
<reference evidence="7 8" key="1">
    <citation type="submission" date="2020-10" db="EMBL/GenBank/DDBJ databases">
        <title>Connecting structure to function with the recovery of over 1000 high-quality activated sludge metagenome-assembled genomes encoding full-length rRNA genes using long-read sequencing.</title>
        <authorList>
            <person name="Singleton C.M."/>
            <person name="Petriglieri F."/>
            <person name="Kristensen J.M."/>
            <person name="Kirkegaard R.H."/>
            <person name="Michaelsen T.Y."/>
            <person name="Andersen M.H."/>
            <person name="Karst S.M."/>
            <person name="Dueholm M.S."/>
            <person name="Nielsen P.H."/>
            <person name="Albertsen M."/>
        </authorList>
    </citation>
    <scope>NUCLEOTIDE SEQUENCE [LARGE SCALE GENOMIC DNA]</scope>
    <source>
        <strain evidence="7">Ribe_18-Q3-R11-54_MAXAC.273</strain>
    </source>
</reference>
<dbReference type="EMBL" id="JADKGY010000031">
    <property type="protein sequence ID" value="MBK9984788.1"/>
    <property type="molecule type" value="Genomic_DNA"/>
</dbReference>
<dbReference type="SUPFAM" id="SSF53300">
    <property type="entry name" value="vWA-like"/>
    <property type="match status" value="1"/>
</dbReference>
<dbReference type="Proteomes" id="UP000808337">
    <property type="component" value="Unassembled WGS sequence"/>
</dbReference>
<evidence type="ECO:0000313" key="8">
    <source>
        <dbReference type="Proteomes" id="UP000808337"/>
    </source>
</evidence>
<dbReference type="PROSITE" id="PS50234">
    <property type="entry name" value="VWFA"/>
    <property type="match status" value="1"/>
</dbReference>
<evidence type="ECO:0000256" key="2">
    <source>
        <dbReference type="ARBA" id="ARBA00022692"/>
    </source>
</evidence>
<feature type="transmembrane region" description="Helical" evidence="5">
    <location>
        <begin position="307"/>
        <end position="329"/>
    </location>
</feature>
<feature type="transmembrane region" description="Helical" evidence="5">
    <location>
        <begin position="56"/>
        <end position="77"/>
    </location>
</feature>
<organism evidence="7 8">
    <name type="scientific">Candidatus Opimibacter skivensis</name>
    <dbReference type="NCBI Taxonomy" id="2982028"/>
    <lineage>
        <taxon>Bacteria</taxon>
        <taxon>Pseudomonadati</taxon>
        <taxon>Bacteroidota</taxon>
        <taxon>Saprospiria</taxon>
        <taxon>Saprospirales</taxon>
        <taxon>Saprospiraceae</taxon>
        <taxon>Candidatus Opimibacter</taxon>
    </lineage>
</organism>
<keyword evidence="3 5" id="KW-1133">Transmembrane helix</keyword>
<proteinExistence type="predicted"/>
<feature type="domain" description="VWFA" evidence="6">
    <location>
        <begin position="94"/>
        <end position="288"/>
    </location>
</feature>
<evidence type="ECO:0000256" key="3">
    <source>
        <dbReference type="ARBA" id="ARBA00022989"/>
    </source>
</evidence>
<accession>A0A9D7SZG2</accession>
<evidence type="ECO:0000256" key="1">
    <source>
        <dbReference type="ARBA" id="ARBA00022475"/>
    </source>
</evidence>
<name>A0A9D7SZG2_9BACT</name>
<dbReference type="CDD" id="cd01467">
    <property type="entry name" value="vWA_BatA_type"/>
    <property type="match status" value="1"/>
</dbReference>
<dbReference type="InterPro" id="IPR036465">
    <property type="entry name" value="vWFA_dom_sf"/>
</dbReference>
<keyword evidence="2 5" id="KW-0812">Transmembrane</keyword>
<evidence type="ECO:0000259" key="6">
    <source>
        <dbReference type="PROSITE" id="PS50234"/>
    </source>
</evidence>
<dbReference type="Gene3D" id="3.40.50.410">
    <property type="entry name" value="von Willebrand factor, type A domain"/>
    <property type="match status" value="1"/>
</dbReference>
<dbReference type="PANTHER" id="PTHR22550:SF5">
    <property type="entry name" value="LEUCINE ZIPPER PROTEIN 4"/>
    <property type="match status" value="1"/>
</dbReference>
<evidence type="ECO:0000256" key="4">
    <source>
        <dbReference type="ARBA" id="ARBA00023136"/>
    </source>
</evidence>
<evidence type="ECO:0000256" key="5">
    <source>
        <dbReference type="SAM" id="Phobius"/>
    </source>
</evidence>
<dbReference type="InterPro" id="IPR050768">
    <property type="entry name" value="UPF0353/GerABKA_families"/>
</dbReference>
<keyword evidence="4 5" id="KW-0472">Membrane</keyword>
<protein>
    <submittedName>
        <fullName evidence="7">VWA domain-containing protein</fullName>
    </submittedName>
</protein>